<comment type="caution">
    <text evidence="2">The sequence shown here is derived from an EMBL/GenBank/DDBJ whole genome shotgun (WGS) entry which is preliminary data.</text>
</comment>
<evidence type="ECO:0000313" key="2">
    <source>
        <dbReference type="EMBL" id="OAQ90971.1"/>
    </source>
</evidence>
<accession>A0A179HN49</accession>
<protein>
    <submittedName>
        <fullName evidence="2">Uncharacterized protein</fullName>
    </submittedName>
</protein>
<dbReference type="AlphaFoldDB" id="A0A179HN49"/>
<sequence>MTKLAILFAVCAALTQTVLGQLDRGGASAVTGRLHRREVYEYTAPNKQYKKVICGQWQSSTEHRSSQAWTQNFEYLRKTEKHSKAEKDLKDWKAFMETMRHIYTIGKQNCVEEAFSTFSIQAFHQDEWSLAVSRKKGTEC</sequence>
<name>A0A179HN49_PURLI</name>
<evidence type="ECO:0000256" key="1">
    <source>
        <dbReference type="SAM" id="SignalP"/>
    </source>
</evidence>
<feature type="signal peptide" evidence="1">
    <location>
        <begin position="1"/>
        <end position="20"/>
    </location>
</feature>
<reference evidence="2 3" key="1">
    <citation type="submission" date="2016-02" db="EMBL/GenBank/DDBJ databases">
        <title>Biosynthesis of antibiotic leucinostatins and their inhibition on Phytophthora in bio-control Purpureocillium lilacinum.</title>
        <authorList>
            <person name="Wang G."/>
            <person name="Liu Z."/>
            <person name="Lin R."/>
            <person name="Li E."/>
            <person name="Mao Z."/>
            <person name="Ling J."/>
            <person name="Yin W."/>
            <person name="Xie B."/>
        </authorList>
    </citation>
    <scope>NUCLEOTIDE SEQUENCE [LARGE SCALE GENOMIC DNA]</scope>
    <source>
        <strain evidence="2">PLFJ-1</strain>
    </source>
</reference>
<gene>
    <name evidence="2" type="ORF">VFPFJ_05130</name>
</gene>
<dbReference type="EMBL" id="LSBI01000004">
    <property type="protein sequence ID" value="OAQ90971.1"/>
    <property type="molecule type" value="Genomic_DNA"/>
</dbReference>
<proteinExistence type="predicted"/>
<feature type="chain" id="PRO_5008103674" evidence="1">
    <location>
        <begin position="21"/>
        <end position="140"/>
    </location>
</feature>
<dbReference type="Proteomes" id="UP000078340">
    <property type="component" value="Unassembled WGS sequence"/>
</dbReference>
<organism evidence="2 3">
    <name type="scientific">Purpureocillium lilacinum</name>
    <name type="common">Paecilomyces lilacinus</name>
    <dbReference type="NCBI Taxonomy" id="33203"/>
    <lineage>
        <taxon>Eukaryota</taxon>
        <taxon>Fungi</taxon>
        <taxon>Dikarya</taxon>
        <taxon>Ascomycota</taxon>
        <taxon>Pezizomycotina</taxon>
        <taxon>Sordariomycetes</taxon>
        <taxon>Hypocreomycetidae</taxon>
        <taxon>Hypocreales</taxon>
        <taxon>Ophiocordycipitaceae</taxon>
        <taxon>Purpureocillium</taxon>
    </lineage>
</organism>
<evidence type="ECO:0000313" key="3">
    <source>
        <dbReference type="Proteomes" id="UP000078340"/>
    </source>
</evidence>
<keyword evidence="1" id="KW-0732">Signal</keyword>